<dbReference type="EMBL" id="CP107551">
    <property type="protein sequence ID" value="UYP19066.1"/>
    <property type="molecule type" value="Genomic_DNA"/>
</dbReference>
<keyword evidence="2" id="KW-1185">Reference proteome</keyword>
<sequence>MTGDVRRMSQADLMSWRMEDDPILRSTIVAVALLDRSPDQERFVRTMERGTRAVPTFRQRLVDPGVGLAPPRWVDDPDFDLSWHLRRVALPHGGGLEAVLPLARVAAMAAFDKDRPLWEATVVDGLDDGRAAVVLKVHHSLTDGIGGIQITNEVVDFERDGTETERPPLPESSSVARGSDLVDALIWHVSTARDLAGRAVPGLARFGLRSLTDPVSALRTVVGTAGSVARYARPVFTTRSPLMTARSTVREVAALDLPLQALRDAGKAADSSLNDAFLAGVLLGLHHYHVRHGTQAGALMTTMPISLRAEGDEIGGNRITLARFALPTDVTDPVELMHRVRAIVRSWRNEPAVPLSEAIAAALNVLPPRALGGMLEHIDFLASNVPGSPIPIYLAGAEILRYYPFAPTIGAAVNITLMSHIDECCIGINADTAAVPDPEVFAGSIADGFREVLAVASGDEDLVSVTLPASGEG</sequence>
<organism evidence="1 2">
    <name type="scientific">Rhodococcus sacchari</name>
    <dbReference type="NCBI Taxonomy" id="2962047"/>
    <lineage>
        <taxon>Bacteria</taxon>
        <taxon>Bacillati</taxon>
        <taxon>Actinomycetota</taxon>
        <taxon>Actinomycetes</taxon>
        <taxon>Mycobacteriales</taxon>
        <taxon>Nocardiaceae</taxon>
        <taxon>Rhodococcus</taxon>
    </lineage>
</organism>
<name>A0ACD4DGF7_9NOCA</name>
<gene>
    <name evidence="1" type="ORF">OED52_00235</name>
</gene>
<reference evidence="1" key="1">
    <citation type="submission" date="2022-10" db="EMBL/GenBank/DDBJ databases">
        <title>Rhodococcus ferula Z13 complete genome.</title>
        <authorList>
            <person name="Long X."/>
            <person name="Zang M."/>
        </authorList>
    </citation>
    <scope>NUCLEOTIDE SEQUENCE</scope>
    <source>
        <strain evidence="1">Z13</strain>
    </source>
</reference>
<protein>
    <submittedName>
        <fullName evidence="1">WS/DGAT domain-containing protein</fullName>
    </submittedName>
</protein>
<accession>A0ACD4DGF7</accession>
<evidence type="ECO:0000313" key="1">
    <source>
        <dbReference type="EMBL" id="UYP19066.1"/>
    </source>
</evidence>
<proteinExistence type="predicted"/>
<dbReference type="Proteomes" id="UP001156484">
    <property type="component" value="Chromosome"/>
</dbReference>
<evidence type="ECO:0000313" key="2">
    <source>
        <dbReference type="Proteomes" id="UP001156484"/>
    </source>
</evidence>